<reference evidence="2" key="1">
    <citation type="submission" date="2021-03" db="EMBL/GenBank/DDBJ databases">
        <title>Proteiniclasticum marinus sp. nov., isolated from tidal flat sediment.</title>
        <authorList>
            <person name="Namirimu T."/>
            <person name="Yang J.-A."/>
            <person name="Yang S.-H."/>
            <person name="Kim Y.-J."/>
            <person name="Kwon K.K."/>
        </authorList>
    </citation>
    <scope>NUCLEOTIDE SEQUENCE</scope>
    <source>
        <strain evidence="2">SCR006</strain>
    </source>
</reference>
<dbReference type="SMART" id="SM00530">
    <property type="entry name" value="HTH_XRE"/>
    <property type="match status" value="1"/>
</dbReference>
<name>A0A939KFG8_9CLOT</name>
<feature type="domain" description="HTH cro/C1-type" evidence="1">
    <location>
        <begin position="7"/>
        <end position="62"/>
    </location>
</feature>
<evidence type="ECO:0000259" key="1">
    <source>
        <dbReference type="PROSITE" id="PS50943"/>
    </source>
</evidence>
<dbReference type="RefSeq" id="WP_207598958.1">
    <property type="nucleotide sequence ID" value="NZ_JAFNJU010000003.1"/>
</dbReference>
<dbReference type="PROSITE" id="PS50943">
    <property type="entry name" value="HTH_CROC1"/>
    <property type="match status" value="1"/>
</dbReference>
<dbReference type="InterPro" id="IPR010982">
    <property type="entry name" value="Lambda_DNA-bd_dom_sf"/>
</dbReference>
<gene>
    <name evidence="2" type="ORF">J3A84_05250</name>
</gene>
<keyword evidence="3" id="KW-1185">Reference proteome</keyword>
<dbReference type="CDD" id="cd00093">
    <property type="entry name" value="HTH_XRE"/>
    <property type="match status" value="1"/>
</dbReference>
<dbReference type="Gene3D" id="1.10.260.40">
    <property type="entry name" value="lambda repressor-like DNA-binding domains"/>
    <property type="match status" value="1"/>
</dbReference>
<dbReference type="GO" id="GO:0003677">
    <property type="term" value="F:DNA binding"/>
    <property type="evidence" value="ECO:0007669"/>
    <property type="project" value="InterPro"/>
</dbReference>
<dbReference type="Proteomes" id="UP000664218">
    <property type="component" value="Unassembled WGS sequence"/>
</dbReference>
<dbReference type="EMBL" id="JAFNJU010000003">
    <property type="protein sequence ID" value="MBO1264447.1"/>
    <property type="molecule type" value="Genomic_DNA"/>
</dbReference>
<comment type="caution">
    <text evidence="2">The sequence shown here is derived from an EMBL/GenBank/DDBJ whole genome shotgun (WGS) entry which is preliminary data.</text>
</comment>
<protein>
    <submittedName>
        <fullName evidence="2">Helix-turn-helix transcriptional regulator</fullName>
    </submittedName>
</protein>
<dbReference type="InterPro" id="IPR001387">
    <property type="entry name" value="Cro/C1-type_HTH"/>
</dbReference>
<sequence>MTPGMKIKIARIQRHKKQYQFARELGISREYLRLIESDKAKNPSTDLMKKIAEQLETKVGALFFDEEV</sequence>
<evidence type="ECO:0000313" key="3">
    <source>
        <dbReference type="Proteomes" id="UP000664218"/>
    </source>
</evidence>
<evidence type="ECO:0000313" key="2">
    <source>
        <dbReference type="EMBL" id="MBO1264447.1"/>
    </source>
</evidence>
<proteinExistence type="predicted"/>
<dbReference type="SUPFAM" id="SSF47413">
    <property type="entry name" value="lambda repressor-like DNA-binding domains"/>
    <property type="match status" value="1"/>
</dbReference>
<organism evidence="2 3">
    <name type="scientific">Proteiniclasticum aestuarii</name>
    <dbReference type="NCBI Taxonomy" id="2817862"/>
    <lineage>
        <taxon>Bacteria</taxon>
        <taxon>Bacillati</taxon>
        <taxon>Bacillota</taxon>
        <taxon>Clostridia</taxon>
        <taxon>Eubacteriales</taxon>
        <taxon>Clostridiaceae</taxon>
        <taxon>Proteiniclasticum</taxon>
    </lineage>
</organism>
<dbReference type="AlphaFoldDB" id="A0A939KFG8"/>
<accession>A0A939KFG8</accession>
<dbReference type="Pfam" id="PF01381">
    <property type="entry name" value="HTH_3"/>
    <property type="match status" value="1"/>
</dbReference>